<dbReference type="EMBL" id="SSTE01002941">
    <property type="protein sequence ID" value="KAA0063137.1"/>
    <property type="molecule type" value="Genomic_DNA"/>
</dbReference>
<sequence length="225" mass="25647">MRVNSVANTSLLTLPCASASSSTRHHLKEINPSFCTHRIHLEEGAKNEVQPQKHLNPTLKEVVKKEVFKLKGIGIIDPIPHSTWLSPNHVVSKKIGMTIGENSQGKCIEVFMDDFIVYGKDFDSCLNNLEVFIDANLVLNFEMCHFMASYGIVLDKLNSSPILQTPNWNLPFEIMRDASDYALDRKGMDNPVVDHLSRIVKKQDENLLREHFFDEYVFKLDLHTP</sequence>
<dbReference type="InterPro" id="IPR053134">
    <property type="entry name" value="RNA-dir_DNA_polymerase"/>
</dbReference>
<gene>
    <name evidence="2" type="ORF">E5676_scaffold1213G00090</name>
    <name evidence="1" type="ORF">E6C27_scaffold381G00130</name>
</gene>
<dbReference type="OrthoDB" id="1738562at2759"/>
<dbReference type="Gene3D" id="3.10.10.10">
    <property type="entry name" value="HIV Type 1 Reverse Transcriptase, subunit A, domain 1"/>
    <property type="match status" value="1"/>
</dbReference>
<evidence type="ECO:0008006" key="5">
    <source>
        <dbReference type="Google" id="ProtNLM"/>
    </source>
</evidence>
<dbReference type="Proteomes" id="UP000321393">
    <property type="component" value="Unassembled WGS sequence"/>
</dbReference>
<dbReference type="PANTHER" id="PTHR24559">
    <property type="entry name" value="TRANSPOSON TY3-I GAG-POL POLYPROTEIN"/>
    <property type="match status" value="1"/>
</dbReference>
<dbReference type="PANTHER" id="PTHR24559:SF445">
    <property type="entry name" value="RNA-DIRECTED DNA POLYMERASE HOMOLOG"/>
    <property type="match status" value="1"/>
</dbReference>
<dbReference type="EMBL" id="SSTD01002692">
    <property type="protein sequence ID" value="TYK27511.1"/>
    <property type="molecule type" value="Genomic_DNA"/>
</dbReference>
<reference evidence="3 4" key="1">
    <citation type="submission" date="2019-08" db="EMBL/GenBank/DDBJ databases">
        <title>Draft genome sequences of two oriental melons (Cucumis melo L. var makuwa).</title>
        <authorList>
            <person name="Kwon S.-Y."/>
        </authorList>
    </citation>
    <scope>NUCLEOTIDE SEQUENCE [LARGE SCALE GENOMIC DNA]</scope>
    <source>
        <strain evidence="4">cv. Chang Bougi</strain>
        <strain evidence="3">cv. SW 3</strain>
        <tissue evidence="2">Leaf</tissue>
    </source>
</reference>
<dbReference type="InterPro" id="IPR043502">
    <property type="entry name" value="DNA/RNA_pol_sf"/>
</dbReference>
<comment type="caution">
    <text evidence="2">The sequence shown here is derived from an EMBL/GenBank/DDBJ whole genome shotgun (WGS) entry which is preliminary data.</text>
</comment>
<proteinExistence type="predicted"/>
<name>A0A5D3DUY1_CUCMM</name>
<protein>
    <recommendedName>
        <fullName evidence="5">Reverse transcriptase</fullName>
    </recommendedName>
</protein>
<dbReference type="SUPFAM" id="SSF56672">
    <property type="entry name" value="DNA/RNA polymerases"/>
    <property type="match status" value="1"/>
</dbReference>
<dbReference type="AlphaFoldDB" id="A0A5D3DUY1"/>
<dbReference type="Proteomes" id="UP000321947">
    <property type="component" value="Unassembled WGS sequence"/>
</dbReference>
<evidence type="ECO:0000313" key="2">
    <source>
        <dbReference type="EMBL" id="TYK27511.1"/>
    </source>
</evidence>
<evidence type="ECO:0000313" key="3">
    <source>
        <dbReference type="Proteomes" id="UP000321393"/>
    </source>
</evidence>
<evidence type="ECO:0000313" key="4">
    <source>
        <dbReference type="Proteomes" id="UP000321947"/>
    </source>
</evidence>
<evidence type="ECO:0000313" key="1">
    <source>
        <dbReference type="EMBL" id="KAA0063137.1"/>
    </source>
</evidence>
<organism evidence="2 4">
    <name type="scientific">Cucumis melo var. makuwa</name>
    <name type="common">Oriental melon</name>
    <dbReference type="NCBI Taxonomy" id="1194695"/>
    <lineage>
        <taxon>Eukaryota</taxon>
        <taxon>Viridiplantae</taxon>
        <taxon>Streptophyta</taxon>
        <taxon>Embryophyta</taxon>
        <taxon>Tracheophyta</taxon>
        <taxon>Spermatophyta</taxon>
        <taxon>Magnoliopsida</taxon>
        <taxon>eudicotyledons</taxon>
        <taxon>Gunneridae</taxon>
        <taxon>Pentapetalae</taxon>
        <taxon>rosids</taxon>
        <taxon>fabids</taxon>
        <taxon>Cucurbitales</taxon>
        <taxon>Cucurbitaceae</taxon>
        <taxon>Benincaseae</taxon>
        <taxon>Cucumis</taxon>
    </lineage>
</organism>
<accession>A0A5D3DUY1</accession>